<dbReference type="InterPro" id="IPR009081">
    <property type="entry name" value="PP-bd_ACP"/>
</dbReference>
<dbReference type="InterPro" id="IPR016039">
    <property type="entry name" value="Thiolase-like"/>
</dbReference>
<dbReference type="Gene3D" id="3.40.47.10">
    <property type="match status" value="1"/>
</dbReference>
<dbReference type="InterPro" id="IPR006162">
    <property type="entry name" value="Ppantetheine_attach_site"/>
</dbReference>
<comment type="caution">
    <text evidence="8">The sequence shown here is derived from an EMBL/GenBank/DDBJ whole genome shotgun (WGS) entry which is preliminary data.</text>
</comment>
<dbReference type="InterPro" id="IPR036736">
    <property type="entry name" value="ACP-like_sf"/>
</dbReference>
<keyword evidence="3" id="KW-0597">Phosphoprotein</keyword>
<dbReference type="SUPFAM" id="SSF47336">
    <property type="entry name" value="ACP-like"/>
    <property type="match status" value="1"/>
</dbReference>
<dbReference type="SUPFAM" id="SSF52777">
    <property type="entry name" value="CoA-dependent acyltransferases"/>
    <property type="match status" value="2"/>
</dbReference>
<dbReference type="PROSITE" id="PS00012">
    <property type="entry name" value="PHOSPHOPANTETHEINE"/>
    <property type="match status" value="1"/>
</dbReference>
<evidence type="ECO:0000259" key="7">
    <source>
        <dbReference type="PROSITE" id="PS52004"/>
    </source>
</evidence>
<evidence type="ECO:0000259" key="6">
    <source>
        <dbReference type="PROSITE" id="PS50075"/>
    </source>
</evidence>
<dbReference type="SUPFAM" id="SSF53901">
    <property type="entry name" value="Thiolase-like"/>
    <property type="match status" value="1"/>
</dbReference>
<protein>
    <submittedName>
        <fullName evidence="8">Phosphopantetheine binding protein</fullName>
    </submittedName>
</protein>
<dbReference type="InterPro" id="IPR014031">
    <property type="entry name" value="Ketoacyl_synth_C"/>
</dbReference>
<dbReference type="SMART" id="SM00823">
    <property type="entry name" value="PKS_PP"/>
    <property type="match status" value="1"/>
</dbReference>
<dbReference type="GO" id="GO:0004312">
    <property type="term" value="F:fatty acid synthase activity"/>
    <property type="evidence" value="ECO:0007669"/>
    <property type="project" value="TreeGrafter"/>
</dbReference>
<evidence type="ECO:0000256" key="4">
    <source>
        <dbReference type="ARBA" id="ARBA00022679"/>
    </source>
</evidence>
<dbReference type="InterPro" id="IPR023213">
    <property type="entry name" value="CAT-like_dom_sf"/>
</dbReference>
<reference evidence="8 9" key="1">
    <citation type="submission" date="2018-05" db="EMBL/GenBank/DDBJ databases">
        <title>Comparative genomics of bacterial root endophytes of switchgrass collected from native prairies over two seasons.</title>
        <authorList>
            <person name="Tang Y."/>
        </authorList>
    </citation>
    <scope>NUCLEOTIDE SEQUENCE [LARGE SCALE GENOMIC DNA]</scope>
    <source>
        <strain evidence="8 9">NFIX32</strain>
    </source>
</reference>
<dbReference type="PANTHER" id="PTHR43775">
    <property type="entry name" value="FATTY ACID SYNTHASE"/>
    <property type="match status" value="1"/>
</dbReference>
<dbReference type="InterPro" id="IPR020841">
    <property type="entry name" value="PKS_Beta-ketoAc_synthase_dom"/>
</dbReference>
<feature type="region of interest" description="Disordered" evidence="5">
    <location>
        <begin position="444"/>
        <end position="463"/>
    </location>
</feature>
<name>A0A318JLS6_BURPY</name>
<dbReference type="PROSITE" id="PS50075">
    <property type="entry name" value="CARRIER"/>
    <property type="match status" value="1"/>
</dbReference>
<keyword evidence="2" id="KW-0596">Phosphopantetheine</keyword>
<dbReference type="GO" id="GO:0005886">
    <property type="term" value="C:plasma membrane"/>
    <property type="evidence" value="ECO:0007669"/>
    <property type="project" value="TreeGrafter"/>
</dbReference>
<dbReference type="Gene3D" id="3.30.559.30">
    <property type="entry name" value="Nonribosomal peptide synthetase, condensation domain"/>
    <property type="match status" value="1"/>
</dbReference>
<accession>A0A318JLS6</accession>
<sequence>MNPGTREPIAIVGMACCVPGAGDYEALWALLAAPPRGGRPERRLESAELFDAARYGISEQEAQVMDPQCRRFLMLVDAAFADAGYPRGAHPGTVGVVASQAANGTYHDHLAALAAQGRVAPPPALLETVNRGADFLATRVSYVFDLQGPSFNLQSGCSSSLVAAAEACHLLWAGRCDAVVAGGMTITYPLDGAYAYEPGSIYSRLGVCRPFDAEADGTVPADGGGAVVLKTLSRARRDGDRIHALVRGVGVNNDGAHKVSFAAPAVDGQVALLKGAYADAGVAPDQLAFVECHATATAIGDPIEVRALRRFVESYPPPATPEPILLGSIKGHIGHLFWSSGIVSMIKSVLALKHRVYPGTAGLVNPNPLLALVDSPFSISADANVLDLRERTCCGVSSFGVGGTNAHVILEQAPDDVCRAFDAALPELSARRYTLVPDAGGANAAAGVSERPEAPPARGAGEARTASCDEIVELYTAVLAEPSVTPDSDYFELNGDSISAVELIAHVSERYGVMLAQTDIYDCPTPALLTARINARVGARAGSNGPDAPPRTRLNAYQARFYLLEKLQRGDFSHYNVPLCLSAGVAPDWPAFCAALDAILSGLPDFSMTLKWTGDGIMLGERRERVTTAEAVTLAESDDPERCLTAFFGRRFDLERGPAARVLYVRHGERHHVAINFPHLLIDGTGLENLLRRVERTLKGERTAEPVPVSDTPNWRPEDATYWREQLAGAPASTLASTPGRAPREAGAPLPYPAAERCAILPDNLLRAVRAVCRVRKITPFVLFYAVFNTLVARRTGMRRVLTGTTLNNRDAHTLGQIDCRITNLPIGVEIDETRGYDAILAAVRERLAESMQHANAPLDVIVQASGRAGAPYRMLFMFQNQNTGYRIEMNGHVWEEGPYRYRPLYTELCLQFQADADERIRLVAHYDPGIYSETDISRLTGEFIALAYEFTSQV</sequence>
<dbReference type="Gene3D" id="1.10.1200.10">
    <property type="entry name" value="ACP-like"/>
    <property type="match status" value="1"/>
</dbReference>
<dbReference type="InterPro" id="IPR001242">
    <property type="entry name" value="Condensation_dom"/>
</dbReference>
<feature type="domain" description="Ketosynthase family 3 (KS3)" evidence="7">
    <location>
        <begin position="6"/>
        <end position="412"/>
    </location>
</feature>
<evidence type="ECO:0000256" key="2">
    <source>
        <dbReference type="ARBA" id="ARBA00022450"/>
    </source>
</evidence>
<dbReference type="Gene3D" id="3.30.559.10">
    <property type="entry name" value="Chloramphenicol acetyltransferase-like domain"/>
    <property type="match status" value="1"/>
</dbReference>
<dbReference type="Proteomes" id="UP000247755">
    <property type="component" value="Unassembled WGS sequence"/>
</dbReference>
<dbReference type="InterPro" id="IPR020806">
    <property type="entry name" value="PKS_PP-bd"/>
</dbReference>
<feature type="domain" description="Carrier" evidence="6">
    <location>
        <begin position="462"/>
        <end position="537"/>
    </location>
</feature>
<evidence type="ECO:0000313" key="8">
    <source>
        <dbReference type="EMBL" id="PXX41202.1"/>
    </source>
</evidence>
<gene>
    <name evidence="8" type="ORF">NA66_1001812</name>
</gene>
<dbReference type="GO" id="GO:0071770">
    <property type="term" value="P:DIM/DIP cell wall layer assembly"/>
    <property type="evidence" value="ECO:0007669"/>
    <property type="project" value="TreeGrafter"/>
</dbReference>
<dbReference type="InterPro" id="IPR050091">
    <property type="entry name" value="PKS_NRPS_Biosynth_Enz"/>
</dbReference>
<dbReference type="Pfam" id="PF00109">
    <property type="entry name" value="ketoacyl-synt"/>
    <property type="match status" value="1"/>
</dbReference>
<evidence type="ECO:0000313" key="9">
    <source>
        <dbReference type="Proteomes" id="UP000247755"/>
    </source>
</evidence>
<comment type="cofactor">
    <cofactor evidence="1">
        <name>pantetheine 4'-phosphate</name>
        <dbReference type="ChEBI" id="CHEBI:47942"/>
    </cofactor>
</comment>
<evidence type="ECO:0000256" key="5">
    <source>
        <dbReference type="SAM" id="MobiDB-lite"/>
    </source>
</evidence>
<dbReference type="Pfam" id="PF00550">
    <property type="entry name" value="PP-binding"/>
    <property type="match status" value="1"/>
</dbReference>
<dbReference type="GO" id="GO:0005737">
    <property type="term" value="C:cytoplasm"/>
    <property type="evidence" value="ECO:0007669"/>
    <property type="project" value="TreeGrafter"/>
</dbReference>
<dbReference type="GO" id="GO:0006633">
    <property type="term" value="P:fatty acid biosynthetic process"/>
    <property type="evidence" value="ECO:0007669"/>
    <property type="project" value="TreeGrafter"/>
</dbReference>
<dbReference type="AlphaFoldDB" id="A0A318JLS6"/>
<dbReference type="PROSITE" id="PS52004">
    <property type="entry name" value="KS3_2"/>
    <property type="match status" value="1"/>
</dbReference>
<dbReference type="CDD" id="cd00833">
    <property type="entry name" value="PKS"/>
    <property type="match status" value="1"/>
</dbReference>
<evidence type="ECO:0000256" key="1">
    <source>
        <dbReference type="ARBA" id="ARBA00001957"/>
    </source>
</evidence>
<dbReference type="PANTHER" id="PTHR43775:SF37">
    <property type="entry name" value="SI:DKEY-61P9.11"/>
    <property type="match status" value="1"/>
</dbReference>
<keyword evidence="4" id="KW-0808">Transferase</keyword>
<dbReference type="InterPro" id="IPR014030">
    <property type="entry name" value="Ketoacyl_synth_N"/>
</dbReference>
<dbReference type="SMART" id="SM00825">
    <property type="entry name" value="PKS_KS"/>
    <property type="match status" value="1"/>
</dbReference>
<dbReference type="RefSeq" id="WP_072439033.1">
    <property type="nucleotide sequence ID" value="NZ_QJJY01000001.1"/>
</dbReference>
<organism evidence="8 9">
    <name type="scientific">Burkholderia pyrrocinia</name>
    <name type="common">Pseudomonas pyrrocinia</name>
    <dbReference type="NCBI Taxonomy" id="60550"/>
    <lineage>
        <taxon>Bacteria</taxon>
        <taxon>Pseudomonadati</taxon>
        <taxon>Pseudomonadota</taxon>
        <taxon>Betaproteobacteria</taxon>
        <taxon>Burkholderiales</taxon>
        <taxon>Burkholderiaceae</taxon>
        <taxon>Burkholderia</taxon>
        <taxon>Burkholderia cepacia complex</taxon>
    </lineage>
</organism>
<dbReference type="GO" id="GO:0031177">
    <property type="term" value="F:phosphopantetheine binding"/>
    <property type="evidence" value="ECO:0007669"/>
    <property type="project" value="InterPro"/>
</dbReference>
<evidence type="ECO:0000256" key="3">
    <source>
        <dbReference type="ARBA" id="ARBA00022553"/>
    </source>
</evidence>
<dbReference type="Pfam" id="PF02801">
    <property type="entry name" value="Ketoacyl-synt_C"/>
    <property type="match status" value="1"/>
</dbReference>
<dbReference type="EMBL" id="QJJY01000001">
    <property type="protein sequence ID" value="PXX41202.1"/>
    <property type="molecule type" value="Genomic_DNA"/>
</dbReference>
<dbReference type="Pfam" id="PF00668">
    <property type="entry name" value="Condensation"/>
    <property type="match status" value="1"/>
</dbReference>
<proteinExistence type="predicted"/>